<keyword evidence="2" id="KW-1185">Reference proteome</keyword>
<dbReference type="PANTHER" id="PTHR22642:SF2">
    <property type="entry name" value="PROTEIN LONG AFTER FAR-RED 3"/>
    <property type="match status" value="1"/>
</dbReference>
<reference evidence="1 2" key="1">
    <citation type="submission" date="2024-06" db="EMBL/GenBank/DDBJ databases">
        <title>The Natural Products Discovery Center: Release of the First 8490 Sequenced Strains for Exploring Actinobacteria Biosynthetic Diversity.</title>
        <authorList>
            <person name="Kalkreuter E."/>
            <person name="Kautsar S.A."/>
            <person name="Yang D."/>
            <person name="Bader C.D."/>
            <person name="Teijaro C.N."/>
            <person name="Fluegel L."/>
            <person name="Davis C.M."/>
            <person name="Simpson J.R."/>
            <person name="Lauterbach L."/>
            <person name="Steele A.D."/>
            <person name="Gui C."/>
            <person name="Meng S."/>
            <person name="Li G."/>
            <person name="Viehrig K."/>
            <person name="Ye F."/>
            <person name="Su P."/>
            <person name="Kiefer A.F."/>
            <person name="Nichols A."/>
            <person name="Cepeda A.J."/>
            <person name="Yan W."/>
            <person name="Fan B."/>
            <person name="Jiang Y."/>
            <person name="Adhikari A."/>
            <person name="Zheng C.-J."/>
            <person name="Schuster L."/>
            <person name="Cowan T.M."/>
            <person name="Smanski M.J."/>
            <person name="Chevrette M.G."/>
            <person name="De Carvalho L.P.S."/>
            <person name="Shen B."/>
        </authorList>
    </citation>
    <scope>NUCLEOTIDE SEQUENCE [LARGE SCALE GENOMIC DNA]</scope>
    <source>
        <strain evidence="1 2">NPDC079179</strain>
    </source>
</reference>
<comment type="caution">
    <text evidence="1">The sequence shown here is derived from an EMBL/GenBank/DDBJ whole genome shotgun (WGS) entry which is preliminary data.</text>
</comment>
<accession>A0ABV3K9J6</accession>
<dbReference type="SUPFAM" id="SSF51338">
    <property type="entry name" value="Composite domain of metallo-dependent hydrolases"/>
    <property type="match status" value="1"/>
</dbReference>
<dbReference type="PANTHER" id="PTHR22642">
    <property type="entry name" value="IMIDAZOLONEPROPIONASE"/>
    <property type="match status" value="1"/>
</dbReference>
<name>A0ABV3K9J6_9MICC</name>
<organism evidence="1 2">
    <name type="scientific">Kocuria salsicia</name>
    <dbReference type="NCBI Taxonomy" id="664639"/>
    <lineage>
        <taxon>Bacteria</taxon>
        <taxon>Bacillati</taxon>
        <taxon>Actinomycetota</taxon>
        <taxon>Actinomycetes</taxon>
        <taxon>Micrococcales</taxon>
        <taxon>Micrococcaceae</taxon>
        <taxon>Kocuria</taxon>
    </lineage>
</organism>
<evidence type="ECO:0000313" key="1">
    <source>
        <dbReference type="EMBL" id="MEV8157080.1"/>
    </source>
</evidence>
<dbReference type="Proteomes" id="UP001553031">
    <property type="component" value="Unassembled WGS sequence"/>
</dbReference>
<dbReference type="EMBL" id="JBFBLL010000001">
    <property type="protein sequence ID" value="MEV8157080.1"/>
    <property type="molecule type" value="Genomic_DNA"/>
</dbReference>
<dbReference type="RefSeq" id="WP_363783729.1">
    <property type="nucleotide sequence ID" value="NZ_JBFBLL010000001.1"/>
</dbReference>
<dbReference type="InterPro" id="IPR011059">
    <property type="entry name" value="Metal-dep_hydrolase_composite"/>
</dbReference>
<dbReference type="Gene3D" id="3.20.20.140">
    <property type="entry name" value="Metal-dependent hydrolases"/>
    <property type="match status" value="1"/>
</dbReference>
<dbReference type="Gene3D" id="2.30.40.10">
    <property type="entry name" value="Urease, subunit C, domain 1"/>
    <property type="match status" value="2"/>
</dbReference>
<gene>
    <name evidence="1" type="ORF">AB0O96_02565</name>
</gene>
<evidence type="ECO:0008006" key="3">
    <source>
        <dbReference type="Google" id="ProtNLM"/>
    </source>
</evidence>
<evidence type="ECO:0000313" key="2">
    <source>
        <dbReference type="Proteomes" id="UP001553031"/>
    </source>
</evidence>
<proteinExistence type="predicted"/>
<protein>
    <recommendedName>
        <fullName evidence="3">Amidohydrolase 3 domain-containing protein</fullName>
    </recommendedName>
</protein>
<sequence length="432" mass="43768">MNSAQPGQRVWVNGSVYSPADPFATALLVDGPTVAWVGSDDAARGIAGSNAVLGDLRAAVVTPAFVAHHLLGDLASLRGQSSVSGSDDDDAARLPRARDGYGAVEVLGTDPGELAEAVRRIREDGMHALPVLVREEALTGDVDPASLPSPALGLAVREDTPEDAVRRHLVACTRAGLQAVLVLPSPLPDAASTAKAAADGASASASADTDAGDAAATATATASVPASTAADAQAATPAASTGAVLLDRVLSAAEAARAEVGERPFRARGHRIVGVADLDDAQCERLASLACTVSCRAGQAPLRDLARAGVPVTLTTDAENPWTAVKAALDAPQERLRTSARAAFLALTRGAWRAQAGGAPLAGQLAPGAEATLAVWDAESVMVQQAQGTGASWSTDPRARTPVLPSLDDSRLPLCEATMVAGTLVSGEEPRP</sequence>